<keyword evidence="2" id="KW-1133">Transmembrane helix</keyword>
<protein>
    <submittedName>
        <fullName evidence="3">Uncharacterized protein</fullName>
    </submittedName>
</protein>
<organism evidence="3 4">
    <name type="scientific">candidate division WWE3 bacterium</name>
    <dbReference type="NCBI Taxonomy" id="2053526"/>
    <lineage>
        <taxon>Bacteria</taxon>
        <taxon>Katanobacteria</taxon>
    </lineage>
</organism>
<name>A0A928Y6R8_UNCKA</name>
<gene>
    <name evidence="3" type="ORF">HS096_03370</name>
</gene>
<dbReference type="AlphaFoldDB" id="A0A928Y6R8"/>
<accession>A0A928Y6R8</accession>
<feature type="transmembrane region" description="Helical" evidence="2">
    <location>
        <begin position="74"/>
        <end position="96"/>
    </location>
</feature>
<reference evidence="3" key="1">
    <citation type="submission" date="2020-05" db="EMBL/GenBank/DDBJ databases">
        <title>High-Quality Genomes of Partial-Nitritation/Anammox System by Hierarchical Clustering Based Hybrid Assembly.</title>
        <authorList>
            <person name="Liu L."/>
            <person name="Wang Y."/>
            <person name="Che Y."/>
            <person name="Chen Y."/>
            <person name="Xia Y."/>
            <person name="Luo R."/>
            <person name="Cheng S.H."/>
            <person name="Zheng C."/>
            <person name="Zhang T."/>
        </authorList>
    </citation>
    <scope>NUCLEOTIDE SEQUENCE</scope>
    <source>
        <strain evidence="3">H1_PAT1</strain>
    </source>
</reference>
<comment type="caution">
    <text evidence="3">The sequence shown here is derived from an EMBL/GenBank/DDBJ whole genome shotgun (WGS) entry which is preliminary data.</text>
</comment>
<keyword evidence="2" id="KW-0472">Membrane</keyword>
<sequence length="218" mass="23339">MDQSNDPVIKAMHDSNMPPKPPSPPGPAMMSGPAPKPPIEATPMPEQKVKVPHMEMGKETKPSRMPGGAVGSPVLWLVIVLLLVNVIGFFAVYNAVSGLSEGTEKRNAVLGGKLDGMSAKLDVLVQKIQSDEDRINRMRQNLFDAGGTLQEKGDALMKEGEQKIAEGEKMKNDANGDQTKIDAGQALMDEGQRLKAEGEAMLTEGKNLQTQSGIPANK</sequence>
<feature type="compositionally biased region" description="Pro residues" evidence="1">
    <location>
        <begin position="18"/>
        <end position="27"/>
    </location>
</feature>
<keyword evidence="2" id="KW-0812">Transmembrane</keyword>
<evidence type="ECO:0000256" key="1">
    <source>
        <dbReference type="SAM" id="MobiDB-lite"/>
    </source>
</evidence>
<dbReference type="Proteomes" id="UP000710385">
    <property type="component" value="Unassembled WGS sequence"/>
</dbReference>
<evidence type="ECO:0000313" key="4">
    <source>
        <dbReference type="Proteomes" id="UP000710385"/>
    </source>
</evidence>
<dbReference type="EMBL" id="JABTTY010000001">
    <property type="protein sequence ID" value="MBE7525399.1"/>
    <property type="molecule type" value="Genomic_DNA"/>
</dbReference>
<feature type="region of interest" description="Disordered" evidence="1">
    <location>
        <begin position="1"/>
        <end position="43"/>
    </location>
</feature>
<evidence type="ECO:0000313" key="3">
    <source>
        <dbReference type="EMBL" id="MBE7525399.1"/>
    </source>
</evidence>
<evidence type="ECO:0000256" key="2">
    <source>
        <dbReference type="SAM" id="Phobius"/>
    </source>
</evidence>
<proteinExistence type="predicted"/>